<dbReference type="SUPFAM" id="SSF52799">
    <property type="entry name" value="(Phosphotyrosine protein) phosphatases II"/>
    <property type="match status" value="1"/>
</dbReference>
<keyword evidence="3" id="KW-0378">Hydrolase</keyword>
<dbReference type="CDD" id="cd14498">
    <property type="entry name" value="DSP"/>
    <property type="match status" value="1"/>
</dbReference>
<dbReference type="InterPro" id="IPR029021">
    <property type="entry name" value="Prot-tyrosine_phosphatase-like"/>
</dbReference>
<dbReference type="PROSITE" id="PS50056">
    <property type="entry name" value="TYR_PHOSPHATASE_2"/>
    <property type="match status" value="1"/>
</dbReference>
<accession>A0ABP0I6L2</accession>
<evidence type="ECO:0000313" key="7">
    <source>
        <dbReference type="EMBL" id="CAK8997928.1"/>
    </source>
</evidence>
<dbReference type="InterPro" id="IPR020422">
    <property type="entry name" value="TYR_PHOSPHATASE_DUAL_dom"/>
</dbReference>
<dbReference type="PANTHER" id="PTHR10159">
    <property type="entry name" value="DUAL SPECIFICITY PROTEIN PHOSPHATASE"/>
    <property type="match status" value="1"/>
</dbReference>
<comment type="similarity">
    <text evidence="1">Belongs to the protein-tyrosine phosphatase family. Non-receptor class dual specificity subfamily.</text>
</comment>
<feature type="domain" description="Tyrosine-protein phosphatase" evidence="5">
    <location>
        <begin position="21"/>
        <end position="209"/>
    </location>
</feature>
<dbReference type="SMART" id="SM00195">
    <property type="entry name" value="DSPc"/>
    <property type="match status" value="1"/>
</dbReference>
<dbReference type="InterPro" id="IPR000340">
    <property type="entry name" value="Dual-sp_phosphatase_cat-dom"/>
</dbReference>
<organism evidence="7 8">
    <name type="scientific">Durusdinium trenchii</name>
    <dbReference type="NCBI Taxonomy" id="1381693"/>
    <lineage>
        <taxon>Eukaryota</taxon>
        <taxon>Sar</taxon>
        <taxon>Alveolata</taxon>
        <taxon>Dinophyceae</taxon>
        <taxon>Suessiales</taxon>
        <taxon>Symbiodiniaceae</taxon>
        <taxon>Durusdinium</taxon>
    </lineage>
</organism>
<proteinExistence type="inferred from homology"/>
<protein>
    <recommendedName>
        <fullName evidence="2">protein-tyrosine-phosphatase</fullName>
        <ecNumber evidence="2">3.1.3.48</ecNumber>
    </recommendedName>
</protein>
<dbReference type="Pfam" id="PF00782">
    <property type="entry name" value="DSPc"/>
    <property type="match status" value="1"/>
</dbReference>
<dbReference type="PANTHER" id="PTHR10159:SF519">
    <property type="entry name" value="DUAL SPECIFICITY PROTEIN PHOSPHATASE MPK3"/>
    <property type="match status" value="1"/>
</dbReference>
<dbReference type="EMBL" id="CAXAMM010002925">
    <property type="protein sequence ID" value="CAK8997928.1"/>
    <property type="molecule type" value="Genomic_DNA"/>
</dbReference>
<dbReference type="EC" id="3.1.3.48" evidence="2"/>
<name>A0ABP0I6L2_9DINO</name>
<gene>
    <name evidence="7" type="ORF">SCF082_LOCUS5415</name>
</gene>
<reference evidence="7 8" key="1">
    <citation type="submission" date="2024-02" db="EMBL/GenBank/DDBJ databases">
        <authorList>
            <person name="Chen Y."/>
            <person name="Shah S."/>
            <person name="Dougan E. K."/>
            <person name="Thang M."/>
            <person name="Chan C."/>
        </authorList>
    </citation>
    <scope>NUCLEOTIDE SEQUENCE [LARGE SCALE GENOMIC DNA]</scope>
</reference>
<evidence type="ECO:0000259" key="5">
    <source>
        <dbReference type="PROSITE" id="PS50054"/>
    </source>
</evidence>
<dbReference type="PROSITE" id="PS50054">
    <property type="entry name" value="TYR_PHOSPHATASE_DUAL"/>
    <property type="match status" value="1"/>
</dbReference>
<feature type="domain" description="Tyrosine specific protein phosphatases" evidence="6">
    <location>
        <begin position="130"/>
        <end position="188"/>
    </location>
</feature>
<evidence type="ECO:0000256" key="1">
    <source>
        <dbReference type="ARBA" id="ARBA00008601"/>
    </source>
</evidence>
<evidence type="ECO:0000259" key="6">
    <source>
        <dbReference type="PROSITE" id="PS50056"/>
    </source>
</evidence>
<keyword evidence="8" id="KW-1185">Reference proteome</keyword>
<comment type="caution">
    <text evidence="7">The sequence shown here is derived from an EMBL/GenBank/DDBJ whole genome shotgun (WGS) entry which is preliminary data.</text>
</comment>
<dbReference type="InterPro" id="IPR000387">
    <property type="entry name" value="Tyr_Pase_dom"/>
</dbReference>
<keyword evidence="4" id="KW-0904">Protein phosphatase</keyword>
<dbReference type="Proteomes" id="UP001642464">
    <property type="component" value="Unassembled WGS sequence"/>
</dbReference>
<evidence type="ECO:0000256" key="3">
    <source>
        <dbReference type="ARBA" id="ARBA00022801"/>
    </source>
</evidence>
<evidence type="ECO:0000313" key="8">
    <source>
        <dbReference type="Proteomes" id="UP001642464"/>
    </source>
</evidence>
<evidence type="ECO:0000256" key="4">
    <source>
        <dbReference type="ARBA" id="ARBA00022912"/>
    </source>
</evidence>
<dbReference type="Gene3D" id="3.90.190.10">
    <property type="entry name" value="Protein tyrosine phosphatase superfamily"/>
    <property type="match status" value="1"/>
</dbReference>
<sequence length="211" mass="23180">MDPIGATEIPEDQADRAEIPEASEILEGLFVGTAEAGTEATVGANQRQIGYILNVGGCVTPAIFAALAEALALEEVDRELKEEKEVPETEEEAVIPRWGRSHRSGQRYTQNGVETLAIPMDDYGRTQLTEELLQSCFDFISIGLQGRNVLVHCRLGVNRSVTVVAAYLIRCRGFTAEAALEFLKQRRPCAKPNDAYCAQLYDLDQDSCLCI</sequence>
<evidence type="ECO:0000256" key="2">
    <source>
        <dbReference type="ARBA" id="ARBA00013064"/>
    </source>
</evidence>